<comment type="caution">
    <text evidence="1">The sequence shown here is derived from an EMBL/GenBank/DDBJ whole genome shotgun (WGS) entry which is preliminary data.</text>
</comment>
<reference evidence="1 2" key="1">
    <citation type="submission" date="2018-03" db="EMBL/GenBank/DDBJ databases">
        <title>The draft genome of Sphingosinicella sp. GL-C-18.</title>
        <authorList>
            <person name="Liu L."/>
            <person name="Li L."/>
            <person name="Liang L."/>
            <person name="Zhang X."/>
            <person name="Wang T."/>
        </authorList>
    </citation>
    <scope>NUCLEOTIDE SEQUENCE [LARGE SCALE GENOMIC DNA]</scope>
    <source>
        <strain evidence="1 2">GL-C-18</strain>
    </source>
</reference>
<name>A0A2P7QM61_9SPHN</name>
<evidence type="ECO:0000313" key="1">
    <source>
        <dbReference type="EMBL" id="PSJ39056.1"/>
    </source>
</evidence>
<evidence type="ECO:0000313" key="2">
    <source>
        <dbReference type="Proteomes" id="UP000241167"/>
    </source>
</evidence>
<accession>A0A2P7QM61</accession>
<dbReference type="EMBL" id="PXYI01000005">
    <property type="protein sequence ID" value="PSJ39056.1"/>
    <property type="molecule type" value="Genomic_DNA"/>
</dbReference>
<gene>
    <name evidence="1" type="ORF">C7I55_17325</name>
</gene>
<protein>
    <submittedName>
        <fullName evidence="1">Uncharacterized protein</fullName>
    </submittedName>
</protein>
<dbReference type="AlphaFoldDB" id="A0A2P7QM61"/>
<keyword evidence="2" id="KW-1185">Reference proteome</keyword>
<proteinExistence type="predicted"/>
<organism evidence="1 2">
    <name type="scientific">Allosphingosinicella deserti</name>
    <dbReference type="NCBI Taxonomy" id="2116704"/>
    <lineage>
        <taxon>Bacteria</taxon>
        <taxon>Pseudomonadati</taxon>
        <taxon>Pseudomonadota</taxon>
        <taxon>Alphaproteobacteria</taxon>
        <taxon>Sphingomonadales</taxon>
        <taxon>Sphingomonadaceae</taxon>
        <taxon>Allosphingosinicella</taxon>
    </lineage>
</organism>
<sequence>MHDAGRLGHSAAWELSSRVEPAVRDLVTFERRLARGSLCKSRSTRRENFAALDVPDRSCTIGITPNGNGRDTMSQHSPPASAALRVGILVDWRRSTRASAWPALLAKINRRIPVESINYPIADLIVAPHDDCDPAGLQAISGQEVLIVNWDAANGDPEFGAHLLLAWLRHRRPELLLWVRRGNVLIVESQATFGVPCQDAYDAAVGPSELPTSGLPDPSRPLGFRERLGSVCVRAASFPTSDGFENVDAQIRPRGGTQPAEMFPESATQLLTTELQDLDWGSMLYRGWFRRTSFGRRQLPWTTLVTTDASAGKRSTLEAARLGRGAIFATTMMLANTGQDRLVEAMLRCARGNVDHLPTPAAWTDTVRKYWKTGLSVVSGSAIGLIAGGLEDSHRTVGRILGPIGLSDPETMKSWLKIAFVPLGVALFELARRGMLRLRRSVLDYLGY</sequence>
<dbReference type="Proteomes" id="UP000241167">
    <property type="component" value="Unassembled WGS sequence"/>
</dbReference>